<keyword evidence="1" id="KW-0472">Membrane</keyword>
<keyword evidence="1" id="KW-0812">Transmembrane</keyword>
<evidence type="ECO:0000256" key="1">
    <source>
        <dbReference type="SAM" id="Phobius"/>
    </source>
</evidence>
<name>A0A7T9LEI0_9FUSO</name>
<dbReference type="AlphaFoldDB" id="A0A7T9LEI0"/>
<evidence type="ECO:0000313" key="2">
    <source>
        <dbReference type="EMBL" id="QQB73717.1"/>
    </source>
</evidence>
<dbReference type="EMBL" id="CP068114">
    <property type="protein sequence ID" value="QQS87229.1"/>
    <property type="molecule type" value="Genomic_DNA"/>
</dbReference>
<keyword evidence="1" id="KW-1133">Transmembrane helix</keyword>
<evidence type="ECO:0000313" key="4">
    <source>
        <dbReference type="Proteomes" id="UP000595375"/>
    </source>
</evidence>
<organism evidence="2 5">
    <name type="scientific">Fusobacterium canifelinum</name>
    <dbReference type="NCBI Taxonomy" id="285729"/>
    <lineage>
        <taxon>Bacteria</taxon>
        <taxon>Fusobacteriati</taxon>
        <taxon>Fusobacteriota</taxon>
        <taxon>Fusobacteriia</taxon>
        <taxon>Fusobacteriales</taxon>
        <taxon>Fusobacteriaceae</taxon>
        <taxon>Fusobacterium</taxon>
    </lineage>
</organism>
<protein>
    <submittedName>
        <fullName evidence="2">Uncharacterized protein</fullName>
    </submittedName>
</protein>
<keyword evidence="4" id="KW-1185">Reference proteome</keyword>
<accession>A0A7T9LEI0</accession>
<sequence>MPVSIDDLMKILPAIIVILIGIWLFKKVFNILVIIAFIAVVIFLVSQYIY</sequence>
<evidence type="ECO:0000313" key="5">
    <source>
        <dbReference type="Proteomes" id="UP000595577"/>
    </source>
</evidence>
<gene>
    <name evidence="2" type="ORF">I6H56_10425</name>
    <name evidence="3" type="ORF">I6I83_09275</name>
</gene>
<reference evidence="2 5" key="1">
    <citation type="submission" date="2020-12" db="EMBL/GenBank/DDBJ databases">
        <title>FDA dAtabase for Regulatory Grade micrObial Sequences (FDA-ARGOS): Supporting development and validation of Infectious Disease Dx tests.</title>
        <authorList>
            <person name="Sproer C."/>
            <person name="Gronow S."/>
            <person name="Severitt S."/>
            <person name="Schroder I."/>
            <person name="Tallon L."/>
            <person name="Sadzewicz L."/>
            <person name="Zhao X."/>
            <person name="Boylan J."/>
            <person name="Ott S."/>
            <person name="Bowen H."/>
            <person name="Vavikolanu K."/>
            <person name="Mehta A."/>
            <person name="Aluvathingal J."/>
            <person name="Nadendla S."/>
            <person name="Lowell S."/>
            <person name="Myers T."/>
            <person name="Yan Y."/>
            <person name="Sichtig H."/>
        </authorList>
    </citation>
    <scope>NUCLEOTIDE SEQUENCE [LARGE SCALE GENOMIC DNA]</scope>
    <source>
        <strain evidence="3 4">FDAARGOS_1126</strain>
        <strain evidence="2 5">FDAARGOS_999</strain>
    </source>
</reference>
<dbReference type="EMBL" id="CP066022">
    <property type="protein sequence ID" value="QQB73717.1"/>
    <property type="molecule type" value="Genomic_DNA"/>
</dbReference>
<dbReference type="RefSeq" id="WP_167444862.1">
    <property type="nucleotide sequence ID" value="NZ_CP066022.1"/>
</dbReference>
<dbReference type="Proteomes" id="UP000595375">
    <property type="component" value="Chromosome"/>
</dbReference>
<feature type="transmembrane region" description="Helical" evidence="1">
    <location>
        <begin position="31"/>
        <end position="49"/>
    </location>
</feature>
<evidence type="ECO:0000313" key="3">
    <source>
        <dbReference type="EMBL" id="QQS87229.1"/>
    </source>
</evidence>
<proteinExistence type="predicted"/>
<dbReference type="Proteomes" id="UP000595577">
    <property type="component" value="Chromosome"/>
</dbReference>